<feature type="coiled-coil region" evidence="10">
    <location>
        <begin position="178"/>
        <end position="309"/>
    </location>
</feature>
<keyword evidence="7" id="KW-0969">Cilium</keyword>
<organism evidence="11">
    <name type="scientific">Eutreptiella gymnastica</name>
    <dbReference type="NCBI Taxonomy" id="73025"/>
    <lineage>
        <taxon>Eukaryota</taxon>
        <taxon>Discoba</taxon>
        <taxon>Euglenozoa</taxon>
        <taxon>Euglenida</taxon>
        <taxon>Spirocuta</taxon>
        <taxon>Euglenophyceae</taxon>
        <taxon>Eutreptiales</taxon>
        <taxon>Eutreptiaceae</taxon>
        <taxon>Eutreptiella</taxon>
    </lineage>
</organism>
<comment type="function">
    <text evidence="1">Component of the nexin-dynein regulatory complex (N-DRC), a key regulator of ciliary/flagellar motility which maintains the alignment and integrity of the distal axoneme and regulates microtubule sliding in motile axonemes.</text>
</comment>
<sequence>MNQQTVLESKRILAIIDDLLNDLTTLQCVPAFLSQFQPADLAYLGPDIQGRLSELLDTERKLEQGQGVGNEELSFAHKHSVRAVLDMLRQVQYTDGYEPATSPDEGLMRFHLIIKTLRGLMHDKFNTTVEEDLQKFEILRDTVSREQTASADVKALNREFQSERNLRKVEVARRDEAIKKLSDELQTIQESAVEEDKEFERQVKDAEEINVQTYQQEEERLQSLVEQLEANLAKAEEANNKEEAALRQERRKREQFLDGLLTQYDTEMNEKTSEFEQYQQDYARDQIKLEQLEKDLKQFDEDQAKRDAEEKIENDRKLHHMEVLVRMDTSSKLLQAFWRGYAIRLMIKKKKTGKKKGGKKK</sequence>
<proteinExistence type="inferred from homology"/>
<accession>A0A7S4D2I8</accession>
<reference evidence="11" key="1">
    <citation type="submission" date="2021-01" db="EMBL/GenBank/DDBJ databases">
        <authorList>
            <person name="Corre E."/>
            <person name="Pelletier E."/>
            <person name="Niang G."/>
            <person name="Scheremetjew M."/>
            <person name="Finn R."/>
            <person name="Kale V."/>
            <person name="Holt S."/>
            <person name="Cochrane G."/>
            <person name="Meng A."/>
            <person name="Brown T."/>
            <person name="Cohen L."/>
        </authorList>
    </citation>
    <scope>NUCLEOTIDE SEQUENCE</scope>
    <source>
        <strain evidence="11">CCMP1594</strain>
    </source>
</reference>
<evidence type="ECO:0000256" key="10">
    <source>
        <dbReference type="SAM" id="Coils"/>
    </source>
</evidence>
<gene>
    <name evidence="11" type="ORF">EGYM00163_LOCUS25299</name>
</gene>
<protein>
    <recommendedName>
        <fullName evidence="4">Dynein regulatory complex protein 10</fullName>
    </recommendedName>
</protein>
<keyword evidence="10" id="KW-0175">Coiled coil</keyword>
<keyword evidence="8" id="KW-0206">Cytoskeleton</keyword>
<dbReference type="EMBL" id="HBJA01071956">
    <property type="protein sequence ID" value="CAE0814146.1"/>
    <property type="molecule type" value="Transcribed_RNA"/>
</dbReference>
<evidence type="ECO:0000256" key="5">
    <source>
        <dbReference type="ARBA" id="ARBA00022490"/>
    </source>
</evidence>
<dbReference type="PANTHER" id="PTHR31598:SF1">
    <property type="entry name" value="DYNEIN REGULATORY COMPLEX PROTEIN 10"/>
    <property type="match status" value="1"/>
</dbReference>
<dbReference type="PROSITE" id="PS50096">
    <property type="entry name" value="IQ"/>
    <property type="match status" value="1"/>
</dbReference>
<evidence type="ECO:0000256" key="7">
    <source>
        <dbReference type="ARBA" id="ARBA00023069"/>
    </source>
</evidence>
<dbReference type="AlphaFoldDB" id="A0A7S4D2I8"/>
<evidence type="ECO:0000256" key="1">
    <source>
        <dbReference type="ARBA" id="ARBA00003029"/>
    </source>
</evidence>
<keyword evidence="9" id="KW-0966">Cell projection</keyword>
<name>A0A7S4D2I8_9EUGL</name>
<comment type="subcellular location">
    <subcellularLocation>
        <location evidence="2">Cytoplasm</location>
        <location evidence="2">Cytoskeleton</location>
        <location evidence="2">Flagellum axoneme</location>
    </subcellularLocation>
</comment>
<evidence type="ECO:0000256" key="2">
    <source>
        <dbReference type="ARBA" id="ARBA00004611"/>
    </source>
</evidence>
<dbReference type="PANTHER" id="PTHR31598">
    <property type="entry name" value="IQ DOMAIN-CONTAINING PROTEIN D"/>
    <property type="match status" value="1"/>
</dbReference>
<evidence type="ECO:0000313" key="11">
    <source>
        <dbReference type="EMBL" id="CAE0814146.1"/>
    </source>
</evidence>
<evidence type="ECO:0000256" key="9">
    <source>
        <dbReference type="ARBA" id="ARBA00023273"/>
    </source>
</evidence>
<dbReference type="InterPro" id="IPR042815">
    <property type="entry name" value="DRC10"/>
</dbReference>
<evidence type="ECO:0000256" key="8">
    <source>
        <dbReference type="ARBA" id="ARBA00023212"/>
    </source>
</evidence>
<keyword evidence="5" id="KW-0963">Cytoplasm</keyword>
<evidence type="ECO:0000256" key="4">
    <source>
        <dbReference type="ARBA" id="ARBA00021752"/>
    </source>
</evidence>
<evidence type="ECO:0000256" key="3">
    <source>
        <dbReference type="ARBA" id="ARBA00009071"/>
    </source>
</evidence>
<comment type="similarity">
    <text evidence="3">Belongs to the DRC10 family.</text>
</comment>
<evidence type="ECO:0000256" key="6">
    <source>
        <dbReference type="ARBA" id="ARBA00022846"/>
    </source>
</evidence>
<keyword evidence="6" id="KW-0282">Flagellum</keyword>